<dbReference type="Pfam" id="PF04355">
    <property type="entry name" value="BamE"/>
    <property type="match status" value="1"/>
</dbReference>
<dbReference type="Gene3D" id="3.30.1450.10">
    <property type="match status" value="1"/>
</dbReference>
<evidence type="ECO:0000256" key="1">
    <source>
        <dbReference type="ARBA" id="ARBA00022729"/>
    </source>
</evidence>
<comment type="subcellular location">
    <subcellularLocation>
        <location evidence="4">Cell outer membrane</location>
        <topology evidence="4">Lipid-anchor</topology>
    </subcellularLocation>
</comment>
<dbReference type="RefSeq" id="WP_253446182.1">
    <property type="nucleotide sequence ID" value="NZ_JALJYF010000001.1"/>
</dbReference>
<keyword evidence="1 4" id="KW-0732">Signal</keyword>
<evidence type="ECO:0000256" key="4">
    <source>
        <dbReference type="HAMAP-Rule" id="MF_00925"/>
    </source>
</evidence>
<comment type="subunit">
    <text evidence="4">Part of the Bam complex.</text>
</comment>
<dbReference type="PANTHER" id="PTHR37482">
    <property type="entry name" value="OUTER MEMBRANE PROTEIN ASSEMBLY FACTOR BAME"/>
    <property type="match status" value="1"/>
</dbReference>
<comment type="similarity">
    <text evidence="4">Belongs to the BamE family.</text>
</comment>
<keyword evidence="2 4" id="KW-0472">Membrane</keyword>
<evidence type="ECO:0000256" key="3">
    <source>
        <dbReference type="ARBA" id="ARBA00023237"/>
    </source>
</evidence>
<dbReference type="EMBL" id="JALJYF010000001">
    <property type="protein sequence ID" value="MCP1727003.1"/>
    <property type="molecule type" value="Genomic_DNA"/>
</dbReference>
<gene>
    <name evidence="4" type="primary">bamE</name>
    <name evidence="6" type="ORF">J2T60_000968</name>
</gene>
<sequence>MHMIRTLLSLTLVLFLAACVYRQDIPQGNYLDDEDIEAVEVGMTQSQVRFLLGTPMLKTPFHGDRWLYHYYLDSRREHRSHRRDLTVFFDENGVVREIRDSADS</sequence>
<feature type="domain" description="Outer membrane protein assembly factor BamE" evidence="5">
    <location>
        <begin position="28"/>
        <end position="98"/>
    </location>
</feature>
<keyword evidence="3 4" id="KW-0998">Cell outer membrane</keyword>
<name>A0ABT1G6T1_9GAMM</name>
<evidence type="ECO:0000256" key="2">
    <source>
        <dbReference type="ARBA" id="ARBA00023136"/>
    </source>
</evidence>
<comment type="caution">
    <text evidence="6">The sequence shown here is derived from an EMBL/GenBank/DDBJ whole genome shotgun (WGS) entry which is preliminary data.</text>
</comment>
<keyword evidence="4" id="KW-0449">Lipoprotein</keyword>
<comment type="function">
    <text evidence="4">Part of the outer membrane protein assembly complex, which is involved in assembly and insertion of beta-barrel proteins into the outer membrane.</text>
</comment>
<dbReference type="InterPro" id="IPR037873">
    <property type="entry name" value="BamE-like"/>
</dbReference>
<protein>
    <recommendedName>
        <fullName evidence="4">Outer membrane protein assembly factor BamE</fullName>
    </recommendedName>
</protein>
<dbReference type="InterPro" id="IPR026592">
    <property type="entry name" value="BamE"/>
</dbReference>
<keyword evidence="7" id="KW-1185">Reference proteome</keyword>
<dbReference type="PROSITE" id="PS51257">
    <property type="entry name" value="PROKAR_LIPOPROTEIN"/>
    <property type="match status" value="1"/>
</dbReference>
<dbReference type="InterPro" id="IPR007450">
    <property type="entry name" value="BamE_dom"/>
</dbReference>
<dbReference type="PANTHER" id="PTHR37482:SF1">
    <property type="entry name" value="OUTER MEMBRANE PROTEIN ASSEMBLY FACTOR BAME"/>
    <property type="match status" value="1"/>
</dbReference>
<evidence type="ECO:0000313" key="6">
    <source>
        <dbReference type="EMBL" id="MCP1727003.1"/>
    </source>
</evidence>
<reference evidence="6 7" key="1">
    <citation type="submission" date="2022-03" db="EMBL/GenBank/DDBJ databases">
        <title>Genomic Encyclopedia of Type Strains, Phase III (KMG-III): the genomes of soil and plant-associated and newly described type strains.</title>
        <authorList>
            <person name="Whitman W."/>
        </authorList>
    </citation>
    <scope>NUCLEOTIDE SEQUENCE [LARGE SCALE GENOMIC DNA]</scope>
    <source>
        <strain evidence="6 7">BSker1</strain>
    </source>
</reference>
<keyword evidence="4" id="KW-0564">Palmitate</keyword>
<evidence type="ECO:0000313" key="7">
    <source>
        <dbReference type="Proteomes" id="UP001523550"/>
    </source>
</evidence>
<accession>A0ABT1G6T1</accession>
<evidence type="ECO:0000259" key="5">
    <source>
        <dbReference type="Pfam" id="PF04355"/>
    </source>
</evidence>
<dbReference type="HAMAP" id="MF_00925">
    <property type="entry name" value="OM_assembly_BamE"/>
    <property type="match status" value="1"/>
</dbReference>
<proteinExistence type="inferred from homology"/>
<organism evidence="6 7">
    <name type="scientific">Natronospira proteinivora</name>
    <dbReference type="NCBI Taxonomy" id="1807133"/>
    <lineage>
        <taxon>Bacteria</taxon>
        <taxon>Pseudomonadati</taxon>
        <taxon>Pseudomonadota</taxon>
        <taxon>Gammaproteobacteria</taxon>
        <taxon>Natronospirales</taxon>
        <taxon>Natronospiraceae</taxon>
        <taxon>Natronospira</taxon>
    </lineage>
</organism>
<dbReference type="Proteomes" id="UP001523550">
    <property type="component" value="Unassembled WGS sequence"/>
</dbReference>